<keyword evidence="3" id="KW-1185">Reference proteome</keyword>
<organism evidence="2 3">
    <name type="scientific">Fusarium albosuccineum</name>
    <dbReference type="NCBI Taxonomy" id="1237068"/>
    <lineage>
        <taxon>Eukaryota</taxon>
        <taxon>Fungi</taxon>
        <taxon>Dikarya</taxon>
        <taxon>Ascomycota</taxon>
        <taxon>Pezizomycotina</taxon>
        <taxon>Sordariomycetes</taxon>
        <taxon>Hypocreomycetidae</taxon>
        <taxon>Hypocreales</taxon>
        <taxon>Nectriaceae</taxon>
        <taxon>Fusarium</taxon>
        <taxon>Fusarium decemcellulare species complex</taxon>
    </lineage>
</organism>
<evidence type="ECO:0000313" key="2">
    <source>
        <dbReference type="EMBL" id="KAF4469637.1"/>
    </source>
</evidence>
<gene>
    <name evidence="2" type="ORF">FALBO_3450</name>
</gene>
<reference evidence="2 3" key="1">
    <citation type="submission" date="2020-01" db="EMBL/GenBank/DDBJ databases">
        <title>Identification and distribution of gene clusters putatively required for synthesis of sphingolipid metabolism inhibitors in phylogenetically diverse species of the filamentous fungus Fusarium.</title>
        <authorList>
            <person name="Kim H.-S."/>
            <person name="Busman M."/>
            <person name="Brown D.W."/>
            <person name="Divon H."/>
            <person name="Uhlig S."/>
            <person name="Proctor R.H."/>
        </authorList>
    </citation>
    <scope>NUCLEOTIDE SEQUENCE [LARGE SCALE GENOMIC DNA]</scope>
    <source>
        <strain evidence="2 3">NRRL 20459</strain>
    </source>
</reference>
<protein>
    <submittedName>
        <fullName evidence="2">Uncharacterized protein</fullName>
    </submittedName>
</protein>
<evidence type="ECO:0000256" key="1">
    <source>
        <dbReference type="SAM" id="MobiDB-lite"/>
    </source>
</evidence>
<feature type="region of interest" description="Disordered" evidence="1">
    <location>
        <begin position="1"/>
        <end position="35"/>
    </location>
</feature>
<sequence length="173" mass="18606">MHATAATAIDDATLQTGARPPRSWSHGELPAQRPGLDATFTQPLLRVVYRQHNAHHVLAALLASQRLQQTLALLEPPPPPRFAQRHATGSVDASSHLNGPRADLDSPTWVCHRECVPPKSYLVRLRIAAPTLGQCPGLFKDYDTPPASNLAPSSSAFSSYASSLSSCLNSQIT</sequence>
<name>A0A8H4PL57_9HYPO</name>
<proteinExistence type="predicted"/>
<evidence type="ECO:0000313" key="3">
    <source>
        <dbReference type="Proteomes" id="UP000554235"/>
    </source>
</evidence>
<dbReference type="EMBL" id="JAADYS010000450">
    <property type="protein sequence ID" value="KAF4469637.1"/>
    <property type="molecule type" value="Genomic_DNA"/>
</dbReference>
<dbReference type="AlphaFoldDB" id="A0A8H4PL57"/>
<accession>A0A8H4PL57</accession>
<feature type="compositionally biased region" description="Low complexity" evidence="1">
    <location>
        <begin position="1"/>
        <end position="13"/>
    </location>
</feature>
<dbReference type="Proteomes" id="UP000554235">
    <property type="component" value="Unassembled WGS sequence"/>
</dbReference>
<comment type="caution">
    <text evidence="2">The sequence shown here is derived from an EMBL/GenBank/DDBJ whole genome shotgun (WGS) entry which is preliminary data.</text>
</comment>